<evidence type="ECO:0000313" key="4">
    <source>
        <dbReference type="Proteomes" id="UP000198797"/>
    </source>
</evidence>
<dbReference type="Pfam" id="PF00300">
    <property type="entry name" value="His_Phos_1"/>
    <property type="match status" value="1"/>
</dbReference>
<dbReference type="InterPro" id="IPR001345">
    <property type="entry name" value="PG/BPGM_mutase_AS"/>
</dbReference>
<dbReference type="InterPro" id="IPR029033">
    <property type="entry name" value="His_PPase_superfam"/>
</dbReference>
<evidence type="ECO:0000256" key="2">
    <source>
        <dbReference type="ARBA" id="ARBA00023235"/>
    </source>
</evidence>
<dbReference type="STRING" id="121616.GA0070216_12057"/>
<dbReference type="InterPro" id="IPR050275">
    <property type="entry name" value="PGM_Phosphatase"/>
</dbReference>
<dbReference type="Proteomes" id="UP000198797">
    <property type="component" value="Unassembled WGS sequence"/>
</dbReference>
<sequence>MDTVAELTIVRHGQSVANVAFAEAHAQGVAAHGLTGRDADIPLSPLGWRQATRLGRWLATQPADQRPDHVVCSPYRRARQTWNRVADTVAALGVTPARADLDERLVDRLMGDLELLTPLMIAERFPAEAARLAADGLYAYRPPGGETFDDVTARVRAALVDLHRHHAGRRVWVVAHDAVVVAVRHVLEDLSFTELDAILATTPIANTSLTRYAHTRGRLDLVGFAVVPPSP</sequence>
<name>A0A1C5ANC2_9ACTN</name>
<dbReference type="InterPro" id="IPR013078">
    <property type="entry name" value="His_Pase_superF_clade-1"/>
</dbReference>
<keyword evidence="2" id="KW-0413">Isomerase</keyword>
<reference evidence="4" key="1">
    <citation type="submission" date="2016-06" db="EMBL/GenBank/DDBJ databases">
        <authorList>
            <person name="Varghese N."/>
            <person name="Submissions Spin"/>
        </authorList>
    </citation>
    <scope>NUCLEOTIDE SEQUENCE [LARGE SCALE GENOMIC DNA]</scope>
    <source>
        <strain evidence="4">DSM 44100</strain>
    </source>
</reference>
<dbReference type="PANTHER" id="PTHR48100:SF1">
    <property type="entry name" value="HISTIDINE PHOSPHATASE FAMILY PROTEIN-RELATED"/>
    <property type="match status" value="1"/>
</dbReference>
<protein>
    <submittedName>
        <fullName evidence="3">Broad specificity phosphatase PhoE</fullName>
    </submittedName>
</protein>
<dbReference type="CDD" id="cd07067">
    <property type="entry name" value="HP_PGM_like"/>
    <property type="match status" value="1"/>
</dbReference>
<gene>
    <name evidence="3" type="ORF">GA0070216_12057</name>
</gene>
<dbReference type="Gene3D" id="3.40.50.1240">
    <property type="entry name" value="Phosphoglycerate mutase-like"/>
    <property type="match status" value="1"/>
</dbReference>
<dbReference type="EMBL" id="FMCU01000020">
    <property type="protein sequence ID" value="SCF46735.1"/>
    <property type="molecule type" value="Genomic_DNA"/>
</dbReference>
<dbReference type="PROSITE" id="PS00175">
    <property type="entry name" value="PG_MUTASE"/>
    <property type="match status" value="1"/>
</dbReference>
<keyword evidence="1" id="KW-0324">Glycolysis</keyword>
<dbReference type="SMART" id="SM00855">
    <property type="entry name" value="PGAM"/>
    <property type="match status" value="1"/>
</dbReference>
<dbReference type="PANTHER" id="PTHR48100">
    <property type="entry name" value="BROAD-SPECIFICITY PHOSPHATASE YOR283W-RELATED"/>
    <property type="match status" value="1"/>
</dbReference>
<keyword evidence="4" id="KW-1185">Reference proteome</keyword>
<dbReference type="OrthoDB" id="5449373at2"/>
<accession>A0A1C5ANC2</accession>
<dbReference type="AlphaFoldDB" id="A0A1C5ANC2"/>
<proteinExistence type="predicted"/>
<organism evidence="3 4">
    <name type="scientific">Micromonospora matsumotoense</name>
    <dbReference type="NCBI Taxonomy" id="121616"/>
    <lineage>
        <taxon>Bacteria</taxon>
        <taxon>Bacillati</taxon>
        <taxon>Actinomycetota</taxon>
        <taxon>Actinomycetes</taxon>
        <taxon>Micromonosporales</taxon>
        <taxon>Micromonosporaceae</taxon>
        <taxon>Micromonospora</taxon>
    </lineage>
</organism>
<dbReference type="GO" id="GO:0016791">
    <property type="term" value="F:phosphatase activity"/>
    <property type="evidence" value="ECO:0007669"/>
    <property type="project" value="TreeGrafter"/>
</dbReference>
<dbReference type="GO" id="GO:0005737">
    <property type="term" value="C:cytoplasm"/>
    <property type="evidence" value="ECO:0007669"/>
    <property type="project" value="TreeGrafter"/>
</dbReference>
<dbReference type="SUPFAM" id="SSF53254">
    <property type="entry name" value="Phosphoglycerate mutase-like"/>
    <property type="match status" value="1"/>
</dbReference>
<dbReference type="RefSeq" id="WP_091252374.1">
    <property type="nucleotide sequence ID" value="NZ_FMCU01000020.1"/>
</dbReference>
<evidence type="ECO:0000256" key="1">
    <source>
        <dbReference type="ARBA" id="ARBA00023152"/>
    </source>
</evidence>
<evidence type="ECO:0000313" key="3">
    <source>
        <dbReference type="EMBL" id="SCF46735.1"/>
    </source>
</evidence>